<dbReference type="KEGG" id="hna:Hneap_0193"/>
<dbReference type="Pfam" id="PF10129">
    <property type="entry name" value="OpgC_C"/>
    <property type="match status" value="1"/>
</dbReference>
<keyword evidence="1" id="KW-0812">Transmembrane</keyword>
<reference evidence="2 3" key="1">
    <citation type="submission" date="2009-10" db="EMBL/GenBank/DDBJ databases">
        <title>Complete sequence of Halothiobacillus neapolitanus c2.</title>
        <authorList>
            <consortium name="US DOE Joint Genome Institute"/>
            <person name="Lucas S."/>
            <person name="Copeland A."/>
            <person name="Lapidus A."/>
            <person name="Glavina del Rio T."/>
            <person name="Tice H."/>
            <person name="Bruce D."/>
            <person name="Goodwin L."/>
            <person name="Pitluck S."/>
            <person name="Davenport K."/>
            <person name="Brettin T."/>
            <person name="Detter J.C."/>
            <person name="Han C."/>
            <person name="Tapia R."/>
            <person name="Larimer F."/>
            <person name="Land M."/>
            <person name="Hauser L."/>
            <person name="Kyrpides N."/>
            <person name="Mikhailova N."/>
            <person name="Kerfeld C."/>
            <person name="Cannon G."/>
            <person name="Heinhort S."/>
        </authorList>
    </citation>
    <scope>NUCLEOTIDE SEQUENCE [LARGE SCALE GENOMIC DNA]</scope>
    <source>
        <strain evidence="3">ATCC 23641 / c2</strain>
    </source>
</reference>
<evidence type="ECO:0000313" key="2">
    <source>
        <dbReference type="EMBL" id="ACX95056.1"/>
    </source>
</evidence>
<organism evidence="2 3">
    <name type="scientific">Halothiobacillus neapolitanus (strain ATCC 23641 / DSM 15147 / CIP 104769 / NCIMB 8539 / c2)</name>
    <name type="common">Thiobacillus neapolitanus</name>
    <dbReference type="NCBI Taxonomy" id="555778"/>
    <lineage>
        <taxon>Bacteria</taxon>
        <taxon>Pseudomonadati</taxon>
        <taxon>Pseudomonadota</taxon>
        <taxon>Gammaproteobacteria</taxon>
        <taxon>Chromatiales</taxon>
        <taxon>Halothiobacillaceae</taxon>
        <taxon>Halothiobacillus</taxon>
    </lineage>
</organism>
<proteinExistence type="predicted"/>
<dbReference type="EMBL" id="CP001801">
    <property type="protein sequence ID" value="ACX95056.1"/>
    <property type="molecule type" value="Genomic_DNA"/>
</dbReference>
<dbReference type="PANTHER" id="PTHR38592">
    <property type="entry name" value="BLL4819 PROTEIN"/>
    <property type="match status" value="1"/>
</dbReference>
<dbReference type="Proteomes" id="UP000009102">
    <property type="component" value="Chromosome"/>
</dbReference>
<feature type="transmembrane region" description="Helical" evidence="1">
    <location>
        <begin position="276"/>
        <end position="296"/>
    </location>
</feature>
<dbReference type="eggNOG" id="COG4645">
    <property type="taxonomic scope" value="Bacteria"/>
</dbReference>
<feature type="transmembrane region" description="Helical" evidence="1">
    <location>
        <begin position="238"/>
        <end position="256"/>
    </location>
</feature>
<evidence type="ECO:0000256" key="1">
    <source>
        <dbReference type="SAM" id="Phobius"/>
    </source>
</evidence>
<evidence type="ECO:0000313" key="3">
    <source>
        <dbReference type="Proteomes" id="UP000009102"/>
    </source>
</evidence>
<protein>
    <recommendedName>
        <fullName evidence="4">Heparan-alpha-glucosaminide N-acetyltransferase catalytic domain-containing protein</fullName>
    </recommendedName>
</protein>
<dbReference type="PANTHER" id="PTHR38592:SF3">
    <property type="entry name" value="BLL4819 PROTEIN"/>
    <property type="match status" value="1"/>
</dbReference>
<dbReference type="OrthoDB" id="9775975at2"/>
<feature type="transmembrane region" description="Helical" evidence="1">
    <location>
        <begin position="125"/>
        <end position="150"/>
    </location>
</feature>
<dbReference type="InterPro" id="IPR014550">
    <property type="entry name" value="UCP028704_OpgC"/>
</dbReference>
<dbReference type="STRING" id="555778.Hneap_0193"/>
<feature type="transmembrane region" description="Helical" evidence="1">
    <location>
        <begin position="343"/>
        <end position="364"/>
    </location>
</feature>
<dbReference type="HOGENOM" id="CLU_041272_0_0_6"/>
<sequence>MSHTPTQPTQTNRLLYLDFLRGLMLIGITLGHFGPTFEWLMWQPLGFFSNAEGFVLLSGTVFGLVYAKLEQRDPASMAVKARKRAWLIYLSHLGLLLFVALYTWATNGWADDWRSHAQFIAEAPALGLILGTLLIYQPPLLDILPMYALFVLIAPGIIRQLVAGRVWLVLGVSLVIWWLFSQVVGGGHWRTTIADSLGMGFPFQVGEFDPLTWQVLFFFGTALGVLMFQRRLPRQPQIVLALIAMVAVVLFFGLRHELIAMPAFWNPAWVDRHELAWLRLVNIAALIYTFWTLLYLARKVNWPAWARALPKPFACLGRHSLAVFSVHVVLIYLTIPIQMTYPLFWRYVIGLSLILILLALACGLDIRAKRQRQTQLIPVR</sequence>
<dbReference type="PIRSF" id="PIRSF028704">
    <property type="entry name" value="UPC028704"/>
    <property type="match status" value="1"/>
</dbReference>
<feature type="transmembrane region" description="Helical" evidence="1">
    <location>
        <begin position="45"/>
        <end position="66"/>
    </location>
</feature>
<feature type="transmembrane region" description="Helical" evidence="1">
    <location>
        <begin position="211"/>
        <end position="229"/>
    </location>
</feature>
<feature type="transmembrane region" description="Helical" evidence="1">
    <location>
        <begin position="14"/>
        <end position="33"/>
    </location>
</feature>
<feature type="transmembrane region" description="Helical" evidence="1">
    <location>
        <begin position="162"/>
        <end position="180"/>
    </location>
</feature>
<feature type="transmembrane region" description="Helical" evidence="1">
    <location>
        <begin position="86"/>
        <end position="105"/>
    </location>
</feature>
<dbReference type="RefSeq" id="WP_012823092.1">
    <property type="nucleotide sequence ID" value="NC_013422.1"/>
</dbReference>
<accession>D0KWQ9</accession>
<feature type="transmembrane region" description="Helical" evidence="1">
    <location>
        <begin position="316"/>
        <end position="337"/>
    </location>
</feature>
<keyword evidence="3" id="KW-1185">Reference proteome</keyword>
<dbReference type="AlphaFoldDB" id="D0KWQ9"/>
<name>D0KWQ9_HALNC</name>
<gene>
    <name evidence="2" type="ordered locus">Hneap_0193</name>
</gene>
<keyword evidence="1" id="KW-1133">Transmembrane helix</keyword>
<keyword evidence="1" id="KW-0472">Membrane</keyword>
<evidence type="ECO:0008006" key="4">
    <source>
        <dbReference type="Google" id="ProtNLM"/>
    </source>
</evidence>